<accession>N6UF13</accession>
<reference evidence="1" key="1">
    <citation type="journal article" date="2013" name="Genome Biol.">
        <title>Draft genome of the mountain pine beetle, Dendroctonus ponderosae Hopkins, a major forest pest.</title>
        <authorList>
            <person name="Keeling C.I."/>
            <person name="Yuen M.M."/>
            <person name="Liao N.Y."/>
            <person name="Docking T.R."/>
            <person name="Chan S.K."/>
            <person name="Taylor G.A."/>
            <person name="Palmquist D.L."/>
            <person name="Jackman S.D."/>
            <person name="Nguyen A."/>
            <person name="Li M."/>
            <person name="Henderson H."/>
            <person name="Janes J.K."/>
            <person name="Zhao Y."/>
            <person name="Pandoh P."/>
            <person name="Moore R."/>
            <person name="Sperling F.A."/>
            <person name="Huber D.P."/>
            <person name="Birol I."/>
            <person name="Jones S.J."/>
            <person name="Bohlmann J."/>
        </authorList>
    </citation>
    <scope>NUCLEOTIDE SEQUENCE</scope>
</reference>
<dbReference type="AlphaFoldDB" id="N6UF13"/>
<protein>
    <submittedName>
        <fullName evidence="1">Uncharacterized protein</fullName>
    </submittedName>
</protein>
<organism evidence="1">
    <name type="scientific">Dendroctonus ponderosae</name>
    <name type="common">Mountain pine beetle</name>
    <dbReference type="NCBI Taxonomy" id="77166"/>
    <lineage>
        <taxon>Eukaryota</taxon>
        <taxon>Metazoa</taxon>
        <taxon>Ecdysozoa</taxon>
        <taxon>Arthropoda</taxon>
        <taxon>Hexapoda</taxon>
        <taxon>Insecta</taxon>
        <taxon>Pterygota</taxon>
        <taxon>Neoptera</taxon>
        <taxon>Endopterygota</taxon>
        <taxon>Coleoptera</taxon>
        <taxon>Polyphaga</taxon>
        <taxon>Cucujiformia</taxon>
        <taxon>Curculionidae</taxon>
        <taxon>Scolytinae</taxon>
        <taxon>Dendroctonus</taxon>
    </lineage>
</organism>
<feature type="non-terminal residue" evidence="1">
    <location>
        <position position="1"/>
    </location>
</feature>
<dbReference type="Pfam" id="PF15054">
    <property type="entry name" value="DUF4535"/>
    <property type="match status" value="1"/>
</dbReference>
<dbReference type="HOGENOM" id="CLU_199954_0_0_1"/>
<dbReference type="InterPro" id="IPR027854">
    <property type="entry name" value="STMP1"/>
</dbReference>
<dbReference type="EMBL" id="KB740948">
    <property type="protein sequence ID" value="ENN77247.1"/>
    <property type="molecule type" value="Genomic_DNA"/>
</dbReference>
<proteinExistence type="predicted"/>
<evidence type="ECO:0000313" key="1">
    <source>
        <dbReference type="EMBL" id="ENN77247.1"/>
    </source>
</evidence>
<sequence length="47" mass="5414">MVKGLLAFLVGVYSGIYVSQNYNVPRVDDPRAIFERVKEFADKHKKD</sequence>
<name>N6UF13_DENPD</name>
<gene>
    <name evidence="1" type="ORF">YQE_06077</name>
</gene>